<protein>
    <recommendedName>
        <fullName evidence="4">NACHT-NTPase and P-loop NTPases N-terminal domain-containing protein</fullName>
    </recommendedName>
</protein>
<comment type="caution">
    <text evidence="2">The sequence shown here is derived from an EMBL/GenBank/DDBJ whole genome shotgun (WGS) entry which is preliminary data.</text>
</comment>
<evidence type="ECO:0000313" key="3">
    <source>
        <dbReference type="Proteomes" id="UP001362999"/>
    </source>
</evidence>
<reference evidence="2 3" key="1">
    <citation type="journal article" date="2024" name="J Genomics">
        <title>Draft genome sequencing and assembly of Favolaschia claudopus CIRM-BRFM 2984 isolated from oak limbs.</title>
        <authorList>
            <person name="Navarro D."/>
            <person name="Drula E."/>
            <person name="Chaduli D."/>
            <person name="Cazenave R."/>
            <person name="Ahrendt S."/>
            <person name="Wang J."/>
            <person name="Lipzen A."/>
            <person name="Daum C."/>
            <person name="Barry K."/>
            <person name="Grigoriev I.V."/>
            <person name="Favel A."/>
            <person name="Rosso M.N."/>
            <person name="Martin F."/>
        </authorList>
    </citation>
    <scope>NUCLEOTIDE SEQUENCE [LARGE SCALE GENOMIC DNA]</scope>
    <source>
        <strain evidence="2 3">CIRM-BRFM 2984</strain>
    </source>
</reference>
<feature type="region of interest" description="Disordered" evidence="1">
    <location>
        <begin position="220"/>
        <end position="239"/>
    </location>
</feature>
<dbReference type="InterPro" id="IPR059179">
    <property type="entry name" value="MLKL-like_MCAfunc"/>
</dbReference>
<dbReference type="CDD" id="cd21037">
    <property type="entry name" value="MLKL_NTD"/>
    <property type="match status" value="1"/>
</dbReference>
<organism evidence="2 3">
    <name type="scientific">Favolaschia claudopus</name>
    <dbReference type="NCBI Taxonomy" id="2862362"/>
    <lineage>
        <taxon>Eukaryota</taxon>
        <taxon>Fungi</taxon>
        <taxon>Dikarya</taxon>
        <taxon>Basidiomycota</taxon>
        <taxon>Agaricomycotina</taxon>
        <taxon>Agaricomycetes</taxon>
        <taxon>Agaricomycetidae</taxon>
        <taxon>Agaricales</taxon>
        <taxon>Marasmiineae</taxon>
        <taxon>Mycenaceae</taxon>
        <taxon>Favolaschia</taxon>
    </lineage>
</organism>
<evidence type="ECO:0000256" key="1">
    <source>
        <dbReference type="SAM" id="MobiDB-lite"/>
    </source>
</evidence>
<name>A0AAV9ZQW3_9AGAR</name>
<dbReference type="GO" id="GO:0007166">
    <property type="term" value="P:cell surface receptor signaling pathway"/>
    <property type="evidence" value="ECO:0007669"/>
    <property type="project" value="InterPro"/>
</dbReference>
<dbReference type="InterPro" id="IPR036537">
    <property type="entry name" value="Adaptor_Cbl_N_dom_sf"/>
</dbReference>
<evidence type="ECO:0008006" key="4">
    <source>
        <dbReference type="Google" id="ProtNLM"/>
    </source>
</evidence>
<evidence type="ECO:0000313" key="2">
    <source>
        <dbReference type="EMBL" id="KAK6988889.1"/>
    </source>
</evidence>
<dbReference type="EMBL" id="JAWWNJ010000119">
    <property type="protein sequence ID" value="KAK6988889.1"/>
    <property type="molecule type" value="Genomic_DNA"/>
</dbReference>
<feature type="compositionally biased region" description="Gly residues" evidence="1">
    <location>
        <begin position="221"/>
        <end position="239"/>
    </location>
</feature>
<dbReference type="AlphaFoldDB" id="A0AAV9ZQW3"/>
<accession>A0AAV9ZQW3</accession>
<sequence>MSPKDKAKEHEQGRTALNAFSLALTTLSAVSSQIPLATPLGGIIDSLLALAGRIEQTSANAAGFAQLAARIEWLTPVVKDLAQNEPGRGQVVVGRLESALRSMKEDFEAAKGEGRLARFLNSDDNKGVIEKHNAMLAQLIADSTLATMAEVLKRLRESESQYKSQRPVEAEASFVMGDLAGGCGGSGGNATGIGGDGGPGDGPQLVLDAHFDVDRIQVGNVSGGTGGAGGTGVDRGGMGGVGRGPIISLRRSRFLSAVGPSQA</sequence>
<gene>
    <name evidence="2" type="ORF">R3P38DRAFT_3228229</name>
</gene>
<proteinExistence type="predicted"/>
<keyword evidence="3" id="KW-1185">Reference proteome</keyword>
<dbReference type="Proteomes" id="UP001362999">
    <property type="component" value="Unassembled WGS sequence"/>
</dbReference>
<dbReference type="Gene3D" id="1.20.930.20">
    <property type="entry name" value="Adaptor protein Cbl, N-terminal domain"/>
    <property type="match status" value="1"/>
</dbReference>